<dbReference type="Pfam" id="PF14325">
    <property type="entry name" value="DUF4383"/>
    <property type="match status" value="1"/>
</dbReference>
<dbReference type="EMBL" id="BAAAQW010000005">
    <property type="protein sequence ID" value="GAA2200112.1"/>
    <property type="molecule type" value="Genomic_DNA"/>
</dbReference>
<feature type="transmembrane region" description="Helical" evidence="1">
    <location>
        <begin position="58"/>
        <end position="81"/>
    </location>
</feature>
<evidence type="ECO:0000256" key="1">
    <source>
        <dbReference type="SAM" id="Phobius"/>
    </source>
</evidence>
<gene>
    <name evidence="2" type="ORF">GCM10009849_19290</name>
</gene>
<name>A0ABN3BTU3_9MICC</name>
<keyword evidence="1" id="KW-1133">Transmembrane helix</keyword>
<proteinExistence type="predicted"/>
<evidence type="ECO:0000313" key="2">
    <source>
        <dbReference type="EMBL" id="GAA2200112.1"/>
    </source>
</evidence>
<protein>
    <submittedName>
        <fullName evidence="2">DUF4383 domain-containing protein</fullName>
    </submittedName>
</protein>
<organism evidence="2 3">
    <name type="scientific">Sinomonas flava</name>
    <dbReference type="NCBI Taxonomy" id="496857"/>
    <lineage>
        <taxon>Bacteria</taxon>
        <taxon>Bacillati</taxon>
        <taxon>Actinomycetota</taxon>
        <taxon>Actinomycetes</taxon>
        <taxon>Micrococcales</taxon>
        <taxon>Micrococcaceae</taxon>
        <taxon>Sinomonas</taxon>
    </lineage>
</organism>
<keyword evidence="3" id="KW-1185">Reference proteome</keyword>
<reference evidence="2 3" key="1">
    <citation type="journal article" date="2019" name="Int. J. Syst. Evol. Microbiol.">
        <title>The Global Catalogue of Microorganisms (GCM) 10K type strain sequencing project: providing services to taxonomists for standard genome sequencing and annotation.</title>
        <authorList>
            <consortium name="The Broad Institute Genomics Platform"/>
            <consortium name="The Broad Institute Genome Sequencing Center for Infectious Disease"/>
            <person name="Wu L."/>
            <person name="Ma J."/>
        </authorList>
    </citation>
    <scope>NUCLEOTIDE SEQUENCE [LARGE SCALE GENOMIC DNA]</scope>
    <source>
        <strain evidence="2 3">JCM 16034</strain>
    </source>
</reference>
<dbReference type="Proteomes" id="UP001500432">
    <property type="component" value="Unassembled WGS sequence"/>
</dbReference>
<keyword evidence="1" id="KW-0812">Transmembrane</keyword>
<comment type="caution">
    <text evidence="2">The sequence shown here is derived from an EMBL/GenBank/DDBJ whole genome shotgun (WGS) entry which is preliminary data.</text>
</comment>
<keyword evidence="1" id="KW-0472">Membrane</keyword>
<dbReference type="RefSeq" id="WP_344299493.1">
    <property type="nucleotide sequence ID" value="NZ_BAAAQW010000005.1"/>
</dbReference>
<accession>A0ABN3BTU3</accession>
<evidence type="ECO:0000313" key="3">
    <source>
        <dbReference type="Proteomes" id="UP001500432"/>
    </source>
</evidence>
<feature type="transmembrane region" description="Helical" evidence="1">
    <location>
        <begin position="128"/>
        <end position="145"/>
    </location>
</feature>
<feature type="transmembrane region" description="Helical" evidence="1">
    <location>
        <begin position="21"/>
        <end position="38"/>
    </location>
</feature>
<sequence length="147" mass="15573">MTTAAPHAHGVHFGRRDVQNVAIGVGIIVMLVGILGFVPGVTGSYGDLRFIGPDSHAMFLGVFQVSMLLNIVHLAIGAVGLTMAQRWTGARSFLLWFGVVYILLGVYGFAVGTASAANVLASNMADNWAFAVLGLAMMVCSWLFTRS</sequence>
<feature type="transmembrane region" description="Helical" evidence="1">
    <location>
        <begin position="93"/>
        <end position="116"/>
    </location>
</feature>